<keyword evidence="2" id="KW-1185">Reference proteome</keyword>
<name>A0A9P4PLM1_9PLEO</name>
<dbReference type="OrthoDB" id="1470350at2759"/>
<sequence>MYGGVAEIGHLPPKAQAITKLSANPFIFAIVAFSRFSLLLKWPFSQLYKLFMRLSLTEEAKQSFRQLVVFATKGLLAAEICVSEATAQCKPLHSLVRTPPL</sequence>
<dbReference type="EMBL" id="MU001497">
    <property type="protein sequence ID" value="KAF2447370.1"/>
    <property type="molecule type" value="Genomic_DNA"/>
</dbReference>
<dbReference type="AlphaFoldDB" id="A0A9P4PLM1"/>
<organism evidence="1 2">
    <name type="scientific">Karstenula rhodostoma CBS 690.94</name>
    <dbReference type="NCBI Taxonomy" id="1392251"/>
    <lineage>
        <taxon>Eukaryota</taxon>
        <taxon>Fungi</taxon>
        <taxon>Dikarya</taxon>
        <taxon>Ascomycota</taxon>
        <taxon>Pezizomycotina</taxon>
        <taxon>Dothideomycetes</taxon>
        <taxon>Pleosporomycetidae</taxon>
        <taxon>Pleosporales</taxon>
        <taxon>Massarineae</taxon>
        <taxon>Didymosphaeriaceae</taxon>
        <taxon>Karstenula</taxon>
    </lineage>
</organism>
<dbReference type="Proteomes" id="UP000799764">
    <property type="component" value="Unassembled WGS sequence"/>
</dbReference>
<reference evidence="1" key="1">
    <citation type="journal article" date="2020" name="Stud. Mycol.">
        <title>101 Dothideomycetes genomes: a test case for predicting lifestyles and emergence of pathogens.</title>
        <authorList>
            <person name="Haridas S."/>
            <person name="Albert R."/>
            <person name="Binder M."/>
            <person name="Bloem J."/>
            <person name="Labutti K."/>
            <person name="Salamov A."/>
            <person name="Andreopoulos B."/>
            <person name="Baker S."/>
            <person name="Barry K."/>
            <person name="Bills G."/>
            <person name="Bluhm B."/>
            <person name="Cannon C."/>
            <person name="Castanera R."/>
            <person name="Culley D."/>
            <person name="Daum C."/>
            <person name="Ezra D."/>
            <person name="Gonzalez J."/>
            <person name="Henrissat B."/>
            <person name="Kuo A."/>
            <person name="Liang C."/>
            <person name="Lipzen A."/>
            <person name="Lutzoni F."/>
            <person name="Magnuson J."/>
            <person name="Mondo S."/>
            <person name="Nolan M."/>
            <person name="Ohm R."/>
            <person name="Pangilinan J."/>
            <person name="Park H.-J."/>
            <person name="Ramirez L."/>
            <person name="Alfaro M."/>
            <person name="Sun H."/>
            <person name="Tritt A."/>
            <person name="Yoshinaga Y."/>
            <person name="Zwiers L.-H."/>
            <person name="Turgeon B."/>
            <person name="Goodwin S."/>
            <person name="Spatafora J."/>
            <person name="Crous P."/>
            <person name="Grigoriev I."/>
        </authorList>
    </citation>
    <scope>NUCLEOTIDE SEQUENCE</scope>
    <source>
        <strain evidence="1">CBS 690.94</strain>
    </source>
</reference>
<evidence type="ECO:0000313" key="1">
    <source>
        <dbReference type="EMBL" id="KAF2447370.1"/>
    </source>
</evidence>
<protein>
    <submittedName>
        <fullName evidence="1">Uncharacterized protein</fullName>
    </submittedName>
</protein>
<accession>A0A9P4PLM1</accession>
<gene>
    <name evidence="1" type="ORF">P171DRAFT_430264</name>
</gene>
<evidence type="ECO:0000313" key="2">
    <source>
        <dbReference type="Proteomes" id="UP000799764"/>
    </source>
</evidence>
<proteinExistence type="predicted"/>
<comment type="caution">
    <text evidence="1">The sequence shown here is derived from an EMBL/GenBank/DDBJ whole genome shotgun (WGS) entry which is preliminary data.</text>
</comment>